<dbReference type="AlphaFoldDB" id="A0A4V1Q2K8"/>
<organism evidence="2 3">
    <name type="scientific">Candolleomyces aberdarensis</name>
    <dbReference type="NCBI Taxonomy" id="2316362"/>
    <lineage>
        <taxon>Eukaryota</taxon>
        <taxon>Fungi</taxon>
        <taxon>Dikarya</taxon>
        <taxon>Basidiomycota</taxon>
        <taxon>Agaricomycotina</taxon>
        <taxon>Agaricomycetes</taxon>
        <taxon>Agaricomycetidae</taxon>
        <taxon>Agaricales</taxon>
        <taxon>Agaricineae</taxon>
        <taxon>Psathyrellaceae</taxon>
        <taxon>Candolleomyces</taxon>
    </lineage>
</organism>
<feature type="region of interest" description="Disordered" evidence="1">
    <location>
        <begin position="44"/>
        <end position="71"/>
    </location>
</feature>
<proteinExistence type="predicted"/>
<keyword evidence="3" id="KW-1185">Reference proteome</keyword>
<comment type="caution">
    <text evidence="2">The sequence shown here is derived from an EMBL/GenBank/DDBJ whole genome shotgun (WGS) entry which is preliminary data.</text>
</comment>
<feature type="region of interest" description="Disordered" evidence="1">
    <location>
        <begin position="106"/>
        <end position="135"/>
    </location>
</feature>
<reference evidence="2 3" key="1">
    <citation type="submission" date="2019-01" db="EMBL/GenBank/DDBJ databases">
        <title>Draft genome sequence of Psathyrella aberdarensis IHI B618.</title>
        <authorList>
            <person name="Buettner E."/>
            <person name="Kellner H."/>
        </authorList>
    </citation>
    <scope>NUCLEOTIDE SEQUENCE [LARGE SCALE GENOMIC DNA]</scope>
    <source>
        <strain evidence="2 3">IHI B618</strain>
    </source>
</reference>
<name>A0A4V1Q2K8_9AGAR</name>
<dbReference type="Proteomes" id="UP000290288">
    <property type="component" value="Unassembled WGS sequence"/>
</dbReference>
<evidence type="ECO:0000313" key="2">
    <source>
        <dbReference type="EMBL" id="RXW15438.1"/>
    </source>
</evidence>
<accession>A0A4V1Q2K8</accession>
<dbReference type="EMBL" id="SDEE01000552">
    <property type="protein sequence ID" value="RXW15438.1"/>
    <property type="molecule type" value="Genomic_DNA"/>
</dbReference>
<feature type="compositionally biased region" description="Polar residues" evidence="1">
    <location>
        <begin position="47"/>
        <end position="64"/>
    </location>
</feature>
<evidence type="ECO:0000256" key="1">
    <source>
        <dbReference type="SAM" id="MobiDB-lite"/>
    </source>
</evidence>
<sequence>MNIISDNSANNEKEIEYLVDDIVKHYETVLHLFNNAIDSLEDEDASASETVQDRNASGFSTSAANYHPDRNGLKRELEDEYYMNELPQAKRALGSEADPPLRRYQVLPLRKTHNLVTPQRGARHPHAPSPLRSKL</sequence>
<evidence type="ECO:0000313" key="3">
    <source>
        <dbReference type="Proteomes" id="UP000290288"/>
    </source>
</evidence>
<gene>
    <name evidence="2" type="ORF">EST38_g10413</name>
</gene>
<protein>
    <submittedName>
        <fullName evidence="2">Uncharacterized protein</fullName>
    </submittedName>
</protein>